<gene>
    <name evidence="3" type="ORF">AUC31_10845</name>
</gene>
<proteinExistence type="predicted"/>
<dbReference type="EMBL" id="CP013659">
    <property type="protein sequence ID" value="ALS75665.1"/>
    <property type="molecule type" value="Genomic_DNA"/>
</dbReference>
<dbReference type="InterPro" id="IPR025508">
    <property type="entry name" value="DUF4395"/>
</dbReference>
<feature type="transmembrane region" description="Helical" evidence="1">
    <location>
        <begin position="76"/>
        <end position="96"/>
    </location>
</feature>
<evidence type="ECO:0000259" key="2">
    <source>
        <dbReference type="Pfam" id="PF14340"/>
    </source>
</evidence>
<dbReference type="PIRSF" id="PIRSF030042">
    <property type="entry name" value="UCP030042"/>
    <property type="match status" value="1"/>
</dbReference>
<dbReference type="InterPro" id="IPR016942">
    <property type="entry name" value="UCP030042"/>
</dbReference>
<dbReference type="OrthoDB" id="2376580at2"/>
<keyword evidence="1" id="KW-0812">Transmembrane</keyword>
<dbReference type="Pfam" id="PF14340">
    <property type="entry name" value="DUF4395"/>
    <property type="match status" value="1"/>
</dbReference>
<feature type="domain" description="DUF4395" evidence="2">
    <location>
        <begin position="3"/>
        <end position="126"/>
    </location>
</feature>
<evidence type="ECO:0000256" key="1">
    <source>
        <dbReference type="SAM" id="Phobius"/>
    </source>
</evidence>
<evidence type="ECO:0000313" key="4">
    <source>
        <dbReference type="Proteomes" id="UP000067683"/>
    </source>
</evidence>
<keyword evidence="4" id="KW-1185">Reference proteome</keyword>
<sequence length="137" mass="15146">MTIPKPLVQLNQAFLVATALAGLIVHPLILLVPFAIGVVTLITKKNPLIAFGRRFLPNPPNSYLQEDRDQQLFNQWIATVCLGLALLFFAAGLPIIATVFGAMVIVAAGVALMGYCIGCTVRYQLMMWKHRRAKTYY</sequence>
<name>A0A0U2ZI32_9BACL</name>
<organism evidence="3 4">
    <name type="scientific">Planococcus rifietoensis</name>
    <dbReference type="NCBI Taxonomy" id="200991"/>
    <lineage>
        <taxon>Bacteria</taxon>
        <taxon>Bacillati</taxon>
        <taxon>Bacillota</taxon>
        <taxon>Bacilli</taxon>
        <taxon>Bacillales</taxon>
        <taxon>Caryophanaceae</taxon>
        <taxon>Planococcus</taxon>
    </lineage>
</organism>
<protein>
    <recommendedName>
        <fullName evidence="2">DUF4395 domain-containing protein</fullName>
    </recommendedName>
</protein>
<accession>A0A0U2ZI32</accession>
<evidence type="ECO:0000313" key="3">
    <source>
        <dbReference type="EMBL" id="ALS75665.1"/>
    </source>
</evidence>
<dbReference type="KEGG" id="prt:AUC31_10845"/>
<feature type="transmembrane region" description="Helical" evidence="1">
    <location>
        <begin position="12"/>
        <end position="43"/>
    </location>
</feature>
<reference evidence="3" key="1">
    <citation type="submission" date="2016-01" db="EMBL/GenBank/DDBJ databases">
        <title>Complete genome of Planococcus rifietoensis type strain M8.</title>
        <authorList>
            <person name="See-Too W.S."/>
        </authorList>
    </citation>
    <scope>NUCLEOTIDE SEQUENCE [LARGE SCALE GENOMIC DNA]</scope>
    <source>
        <strain evidence="3">M8</strain>
    </source>
</reference>
<dbReference type="AlphaFoldDB" id="A0A0U2ZI32"/>
<feature type="transmembrane region" description="Helical" evidence="1">
    <location>
        <begin position="102"/>
        <end position="125"/>
    </location>
</feature>
<dbReference type="Proteomes" id="UP000067683">
    <property type="component" value="Chromosome"/>
</dbReference>
<dbReference type="RefSeq" id="WP_058382368.1">
    <property type="nucleotide sequence ID" value="NZ_CP013659.2"/>
</dbReference>
<keyword evidence="1" id="KW-1133">Transmembrane helix</keyword>
<dbReference type="STRING" id="200991.AUC31_10845"/>
<keyword evidence="1" id="KW-0472">Membrane</keyword>